<evidence type="ECO:0000313" key="13">
    <source>
        <dbReference type="Ensembl" id="ENSPKIP00000011821.1"/>
    </source>
</evidence>
<dbReference type="PANTHER" id="PTHR24409">
    <property type="entry name" value="ZINC FINGER PROTEIN 142"/>
    <property type="match status" value="1"/>
</dbReference>
<feature type="domain" description="C2H2-type" evidence="12">
    <location>
        <begin position="331"/>
        <end position="358"/>
    </location>
</feature>
<dbReference type="STRING" id="1676925.ENSPKIP00000011821"/>
<sequence length="660" mass="73424">MDEDVTELVLHSEEPQIILHGSGEAGDPEEEIVTRLLEVREEKEQIVIQDSVQGTMSEYVQDVTMETCVMSLEDELQDDTASEGVLVAGGDGQDTCEDYLMISLDDTDKMVHGNSTEVTVGDRQKENEGEEVIKVYIFKADSGNHDPGAEKVADEVYMEVMVGGGEPVSHEQPCVEPAPTSSAPNSPPFNKDLAPMSWAAPYGGVHKADSSASRNGVAGTRPHGDVGGGAMGVTKAGRQGGGSTRRRAEPWQVQTAVIMGPYGQPITVYPCMLCGKKFKSRGFLKRHILNWHQDVLNRKKYQCPDCEFSTNKKASLHSHMEVHAPVSKAPLACDECGREFHQQAALYAHRLQHHDPKPQVTASPAPKMHKCKFCDYETAEQGSLDRHLLAMHSKSFPHICVECGSCFQLPAELKEHMLTHTVQKVYSCNYETTDSSELKTDVQMTQEEETSYQCERCPLAFPEHEELLRHAQSHEEPRTHQCAHCEHRSSNSSDLKRHVISVHTKDYPHKCAICAKGFHRPSELKKHAAAHRAKKPHQCRHCSFRAADPFLLSRHILSVHTKEAPAIPEKRGRRTGGGAVMPAGPGVKKGGTKAPRERRVYQCQYCDYSTGDASGFKRHVISIHTKDYPHRCQVCGKGFRRPSEKNQHIMRHHKELAPAP</sequence>
<keyword evidence="6" id="KW-0805">Transcription regulation</keyword>
<evidence type="ECO:0000256" key="5">
    <source>
        <dbReference type="ARBA" id="ARBA00022833"/>
    </source>
</evidence>
<dbReference type="Ensembl" id="ENSPKIT00000023773.1">
    <property type="protein sequence ID" value="ENSPKIP00000011821.1"/>
    <property type="gene ID" value="ENSPKIG00000018747.1"/>
</dbReference>
<feature type="region of interest" description="Disordered" evidence="11">
    <location>
        <begin position="564"/>
        <end position="594"/>
    </location>
</feature>
<dbReference type="AlphaFoldDB" id="A0A3B3R2A4"/>
<feature type="domain" description="C2H2-type" evidence="12">
    <location>
        <begin position="398"/>
        <end position="425"/>
    </location>
</feature>
<dbReference type="InterPro" id="IPR006794">
    <property type="entry name" value="Transcrp_activ_Zfx/Zfy-dom"/>
</dbReference>
<dbReference type="PROSITE" id="PS50157">
    <property type="entry name" value="ZINC_FINGER_C2H2_2"/>
    <property type="match status" value="11"/>
</dbReference>
<feature type="domain" description="C2H2-type" evidence="12">
    <location>
        <begin position="301"/>
        <end position="324"/>
    </location>
</feature>
<feature type="domain" description="C2H2-type" evidence="12">
    <location>
        <begin position="630"/>
        <end position="658"/>
    </location>
</feature>
<feature type="region of interest" description="Disordered" evidence="11">
    <location>
        <begin position="207"/>
        <end position="248"/>
    </location>
</feature>
<evidence type="ECO:0000256" key="4">
    <source>
        <dbReference type="ARBA" id="ARBA00022771"/>
    </source>
</evidence>
<comment type="subcellular location">
    <subcellularLocation>
        <location evidence="1">Nucleus</location>
    </subcellularLocation>
</comment>
<feature type="domain" description="C2H2-type" evidence="12">
    <location>
        <begin position="480"/>
        <end position="508"/>
    </location>
</feature>
<accession>A0A3B3R2A4</accession>
<evidence type="ECO:0000256" key="9">
    <source>
        <dbReference type="ARBA" id="ARBA00023242"/>
    </source>
</evidence>
<evidence type="ECO:0000256" key="2">
    <source>
        <dbReference type="ARBA" id="ARBA00022723"/>
    </source>
</evidence>
<feature type="domain" description="C2H2-type" evidence="12">
    <location>
        <begin position="452"/>
        <end position="479"/>
    </location>
</feature>
<dbReference type="Pfam" id="PF00096">
    <property type="entry name" value="zf-C2H2"/>
    <property type="match status" value="1"/>
</dbReference>
<proteinExistence type="predicted"/>
<feature type="domain" description="C2H2-type" evidence="12">
    <location>
        <begin position="601"/>
        <end position="629"/>
    </location>
</feature>
<evidence type="ECO:0000256" key="1">
    <source>
        <dbReference type="ARBA" id="ARBA00004123"/>
    </source>
</evidence>
<dbReference type="OrthoDB" id="3561125at2759"/>
<feature type="domain" description="C2H2-type" evidence="12">
    <location>
        <begin position="537"/>
        <end position="565"/>
    </location>
</feature>
<feature type="domain" description="C2H2-type" evidence="12">
    <location>
        <begin position="269"/>
        <end position="292"/>
    </location>
</feature>
<dbReference type="GeneID" id="111857264"/>
<dbReference type="FunFam" id="3.30.160.60:FF:000461">
    <property type="entry name" value="Zinc finger X-chromosomal protein-like protein"/>
    <property type="match status" value="1"/>
</dbReference>
<dbReference type="SMART" id="SM00355">
    <property type="entry name" value="ZnF_C2H2"/>
    <property type="match status" value="11"/>
</dbReference>
<reference evidence="13" key="1">
    <citation type="submission" date="2025-08" db="UniProtKB">
        <authorList>
            <consortium name="Ensembl"/>
        </authorList>
    </citation>
    <scope>IDENTIFICATION</scope>
</reference>
<keyword evidence="14" id="KW-1185">Reference proteome</keyword>
<dbReference type="PROSITE" id="PS00028">
    <property type="entry name" value="ZINC_FINGER_C2H2_1"/>
    <property type="match status" value="6"/>
</dbReference>
<dbReference type="RefSeq" id="XP_023693695.1">
    <property type="nucleotide sequence ID" value="XM_023837927.2"/>
</dbReference>
<protein>
    <submittedName>
        <fullName evidence="13">Zinc finger X-chromosomal protein-like</fullName>
    </submittedName>
</protein>
<evidence type="ECO:0000256" key="3">
    <source>
        <dbReference type="ARBA" id="ARBA00022737"/>
    </source>
</evidence>
<keyword evidence="4 10" id="KW-0863">Zinc-finger</keyword>
<dbReference type="GO" id="GO:0000981">
    <property type="term" value="F:DNA-binding transcription factor activity, RNA polymerase II-specific"/>
    <property type="evidence" value="ECO:0007669"/>
    <property type="project" value="TreeGrafter"/>
</dbReference>
<dbReference type="PANTHER" id="PTHR24409:SF313">
    <property type="entry name" value="C2H2-TYPE DOMAIN-CONTAINING PROTEIN"/>
    <property type="match status" value="1"/>
</dbReference>
<keyword evidence="8" id="KW-0804">Transcription</keyword>
<feature type="domain" description="C2H2-type" evidence="12">
    <location>
        <begin position="369"/>
        <end position="397"/>
    </location>
</feature>
<keyword evidence="7" id="KW-0238">DNA-binding</keyword>
<keyword evidence="3" id="KW-0677">Repeat</keyword>
<dbReference type="KEGG" id="pki:111857264"/>
<dbReference type="GO" id="GO:0000977">
    <property type="term" value="F:RNA polymerase II transcription regulatory region sequence-specific DNA binding"/>
    <property type="evidence" value="ECO:0007669"/>
    <property type="project" value="TreeGrafter"/>
</dbReference>
<dbReference type="GeneTree" id="ENSGT00940000164731"/>
<evidence type="ECO:0000313" key="14">
    <source>
        <dbReference type="Proteomes" id="UP000261540"/>
    </source>
</evidence>
<dbReference type="GO" id="GO:0005634">
    <property type="term" value="C:nucleus"/>
    <property type="evidence" value="ECO:0007669"/>
    <property type="project" value="UniProtKB-SubCell"/>
</dbReference>
<dbReference type="GO" id="GO:0008270">
    <property type="term" value="F:zinc ion binding"/>
    <property type="evidence" value="ECO:0007669"/>
    <property type="project" value="UniProtKB-KW"/>
</dbReference>
<dbReference type="InterPro" id="IPR036236">
    <property type="entry name" value="Znf_C2H2_sf"/>
</dbReference>
<dbReference type="Proteomes" id="UP000261540">
    <property type="component" value="Unplaced"/>
</dbReference>
<organism evidence="13 14">
    <name type="scientific">Paramormyrops kingsleyae</name>
    <dbReference type="NCBI Taxonomy" id="1676925"/>
    <lineage>
        <taxon>Eukaryota</taxon>
        <taxon>Metazoa</taxon>
        <taxon>Chordata</taxon>
        <taxon>Craniata</taxon>
        <taxon>Vertebrata</taxon>
        <taxon>Euteleostomi</taxon>
        <taxon>Actinopterygii</taxon>
        <taxon>Neopterygii</taxon>
        <taxon>Teleostei</taxon>
        <taxon>Osteoglossocephala</taxon>
        <taxon>Osteoglossomorpha</taxon>
        <taxon>Osteoglossiformes</taxon>
        <taxon>Mormyridae</taxon>
        <taxon>Paramormyrops</taxon>
    </lineage>
</organism>
<reference evidence="13" key="2">
    <citation type="submission" date="2025-09" db="UniProtKB">
        <authorList>
            <consortium name="Ensembl"/>
        </authorList>
    </citation>
    <scope>IDENTIFICATION</scope>
</reference>
<name>A0A3B3R2A4_9TELE</name>
<keyword evidence="5" id="KW-0862">Zinc</keyword>
<dbReference type="InterPro" id="IPR013087">
    <property type="entry name" value="Znf_C2H2_type"/>
</dbReference>
<dbReference type="SUPFAM" id="SSF57667">
    <property type="entry name" value="beta-beta-alpha zinc fingers"/>
    <property type="match status" value="5"/>
</dbReference>
<dbReference type="FunFam" id="3.30.160.60:FF:000209">
    <property type="entry name" value="Zinc finger protein 711"/>
    <property type="match status" value="2"/>
</dbReference>
<evidence type="ECO:0000259" key="12">
    <source>
        <dbReference type="PROSITE" id="PS50157"/>
    </source>
</evidence>
<evidence type="ECO:0000256" key="10">
    <source>
        <dbReference type="PROSITE-ProRule" id="PRU00042"/>
    </source>
</evidence>
<dbReference type="Pfam" id="PF04704">
    <property type="entry name" value="Zfx_Zfy_act"/>
    <property type="match status" value="1"/>
</dbReference>
<evidence type="ECO:0000256" key="8">
    <source>
        <dbReference type="ARBA" id="ARBA00023163"/>
    </source>
</evidence>
<dbReference type="Gene3D" id="3.30.160.60">
    <property type="entry name" value="Classic Zinc Finger"/>
    <property type="match status" value="6"/>
</dbReference>
<keyword evidence="2" id="KW-0479">Metal-binding</keyword>
<keyword evidence="9" id="KW-0539">Nucleus</keyword>
<evidence type="ECO:0000256" key="7">
    <source>
        <dbReference type="ARBA" id="ARBA00023125"/>
    </source>
</evidence>
<evidence type="ECO:0000256" key="11">
    <source>
        <dbReference type="SAM" id="MobiDB-lite"/>
    </source>
</evidence>
<evidence type="ECO:0000256" key="6">
    <source>
        <dbReference type="ARBA" id="ARBA00023015"/>
    </source>
</evidence>
<feature type="domain" description="C2H2-type" evidence="12">
    <location>
        <begin position="509"/>
        <end position="536"/>
    </location>
</feature>
<dbReference type="RefSeq" id="XP_023693694.1">
    <property type="nucleotide sequence ID" value="XM_023837926.2"/>
</dbReference>